<dbReference type="Gramene" id="Pp3c25_12560V3.1">
    <property type="protein sequence ID" value="PAC:32980864.CDS.1"/>
    <property type="gene ID" value="Pp3c25_12560"/>
</dbReference>
<reference evidence="3" key="3">
    <citation type="submission" date="2020-12" db="UniProtKB">
        <authorList>
            <consortium name="EnsemblPlants"/>
        </authorList>
    </citation>
    <scope>IDENTIFICATION</scope>
</reference>
<evidence type="ECO:0000313" key="4">
    <source>
        <dbReference type="Proteomes" id="UP000006727"/>
    </source>
</evidence>
<dbReference type="PaxDb" id="3218-PP1S57_122V6.1"/>
<sequence length="77" mass="8625">MSNILSTEISNETNHKLMVRVRCGRDASDVGTIEASKKIQIRVDRNATYHEYTVGVEAALGQQSLVMFVHEFETQLG</sequence>
<protein>
    <recommendedName>
        <fullName evidence="1">DUF7748 domain-containing protein</fullName>
    </recommendedName>
</protein>
<feature type="domain" description="DUF7748" evidence="1">
    <location>
        <begin position="6"/>
        <end position="60"/>
    </location>
</feature>
<dbReference type="Proteomes" id="UP000006727">
    <property type="component" value="Chromosome 25"/>
</dbReference>
<reference evidence="2 4" key="1">
    <citation type="journal article" date="2008" name="Science">
        <title>The Physcomitrella genome reveals evolutionary insights into the conquest of land by plants.</title>
        <authorList>
            <person name="Rensing S."/>
            <person name="Lang D."/>
            <person name="Zimmer A."/>
            <person name="Terry A."/>
            <person name="Salamov A."/>
            <person name="Shapiro H."/>
            <person name="Nishiyama T."/>
            <person name="Perroud P.-F."/>
            <person name="Lindquist E."/>
            <person name="Kamisugi Y."/>
            <person name="Tanahashi T."/>
            <person name="Sakakibara K."/>
            <person name="Fujita T."/>
            <person name="Oishi K."/>
            <person name="Shin-I T."/>
            <person name="Kuroki Y."/>
            <person name="Toyoda A."/>
            <person name="Suzuki Y."/>
            <person name="Hashimoto A."/>
            <person name="Yamaguchi K."/>
            <person name="Sugano A."/>
            <person name="Kohara Y."/>
            <person name="Fujiyama A."/>
            <person name="Anterola A."/>
            <person name="Aoki S."/>
            <person name="Ashton N."/>
            <person name="Barbazuk W.B."/>
            <person name="Barker E."/>
            <person name="Bennetzen J."/>
            <person name="Bezanilla M."/>
            <person name="Blankenship R."/>
            <person name="Cho S.H."/>
            <person name="Dutcher S."/>
            <person name="Estelle M."/>
            <person name="Fawcett J.A."/>
            <person name="Gundlach H."/>
            <person name="Hanada K."/>
            <person name="Heyl A."/>
            <person name="Hicks K.A."/>
            <person name="Hugh J."/>
            <person name="Lohr M."/>
            <person name="Mayer K."/>
            <person name="Melkozernov A."/>
            <person name="Murata T."/>
            <person name="Nelson D."/>
            <person name="Pils B."/>
            <person name="Prigge M."/>
            <person name="Reiss B."/>
            <person name="Renner T."/>
            <person name="Rombauts S."/>
            <person name="Rushton P."/>
            <person name="Sanderfoot A."/>
            <person name="Schween G."/>
            <person name="Shiu S.-H."/>
            <person name="Stueber K."/>
            <person name="Theodoulou F.L."/>
            <person name="Tu H."/>
            <person name="Van de Peer Y."/>
            <person name="Verrier P.J."/>
            <person name="Waters E."/>
            <person name="Wood A."/>
            <person name="Yang L."/>
            <person name="Cove D."/>
            <person name="Cuming A."/>
            <person name="Hasebe M."/>
            <person name="Lucas S."/>
            <person name="Mishler D.B."/>
            <person name="Reski R."/>
            <person name="Grigoriev I."/>
            <person name="Quatrano R.S."/>
            <person name="Boore J.L."/>
        </authorList>
    </citation>
    <scope>NUCLEOTIDE SEQUENCE [LARGE SCALE GENOMIC DNA]</scope>
    <source>
        <strain evidence="3 4">cv. Gransden 2004</strain>
    </source>
</reference>
<gene>
    <name evidence="2" type="ORF">PHYPA_029884</name>
</gene>
<dbReference type="EnsemblPlants" id="Pp3c25_12560V3.1">
    <property type="protein sequence ID" value="PAC:32980864.CDS.1"/>
    <property type="gene ID" value="Pp3c25_12560"/>
</dbReference>
<accession>A0A2K1IEM8</accession>
<dbReference type="InParanoid" id="A0A2K1IEM8"/>
<name>A0A2K1IEM8_PHYPA</name>
<evidence type="ECO:0000313" key="3">
    <source>
        <dbReference type="EnsemblPlants" id="PAC:32980864.CDS.1"/>
    </source>
</evidence>
<evidence type="ECO:0000313" key="2">
    <source>
        <dbReference type="EMBL" id="PNR27732.1"/>
    </source>
</evidence>
<reference evidence="2 4" key="2">
    <citation type="journal article" date="2018" name="Plant J.">
        <title>The Physcomitrella patens chromosome-scale assembly reveals moss genome structure and evolution.</title>
        <authorList>
            <person name="Lang D."/>
            <person name="Ullrich K.K."/>
            <person name="Murat F."/>
            <person name="Fuchs J."/>
            <person name="Jenkins J."/>
            <person name="Haas F.B."/>
            <person name="Piednoel M."/>
            <person name="Gundlach H."/>
            <person name="Van Bel M."/>
            <person name="Meyberg R."/>
            <person name="Vives C."/>
            <person name="Morata J."/>
            <person name="Symeonidi A."/>
            <person name="Hiss M."/>
            <person name="Muchero W."/>
            <person name="Kamisugi Y."/>
            <person name="Saleh O."/>
            <person name="Blanc G."/>
            <person name="Decker E.L."/>
            <person name="van Gessel N."/>
            <person name="Grimwood J."/>
            <person name="Hayes R.D."/>
            <person name="Graham S.W."/>
            <person name="Gunter L.E."/>
            <person name="McDaniel S.F."/>
            <person name="Hoernstein S.N.W."/>
            <person name="Larsson A."/>
            <person name="Li F.W."/>
            <person name="Perroud P.F."/>
            <person name="Phillips J."/>
            <person name="Ranjan P."/>
            <person name="Rokshar D.S."/>
            <person name="Rothfels C.J."/>
            <person name="Schneider L."/>
            <person name="Shu S."/>
            <person name="Stevenson D.W."/>
            <person name="Thummler F."/>
            <person name="Tillich M."/>
            <person name="Villarreal Aguilar J.C."/>
            <person name="Widiez T."/>
            <person name="Wong G.K."/>
            <person name="Wymore A."/>
            <person name="Zhang Y."/>
            <person name="Zimmer A.D."/>
            <person name="Quatrano R.S."/>
            <person name="Mayer K.F.X."/>
            <person name="Goodstein D."/>
            <person name="Casacuberta J.M."/>
            <person name="Vandepoele K."/>
            <person name="Reski R."/>
            <person name="Cuming A.C."/>
            <person name="Tuskan G.A."/>
            <person name="Maumus F."/>
            <person name="Salse J."/>
            <person name="Schmutz J."/>
            <person name="Rensing S.A."/>
        </authorList>
    </citation>
    <scope>NUCLEOTIDE SEQUENCE [LARGE SCALE GENOMIC DNA]</scope>
    <source>
        <strain evidence="3 4">cv. Gransden 2004</strain>
    </source>
</reference>
<evidence type="ECO:0000259" key="1">
    <source>
        <dbReference type="Pfam" id="PF24928"/>
    </source>
</evidence>
<keyword evidence="4" id="KW-1185">Reference proteome</keyword>
<organism evidence="2">
    <name type="scientific">Physcomitrium patens</name>
    <name type="common">Spreading-leaved earth moss</name>
    <name type="synonym">Physcomitrella patens</name>
    <dbReference type="NCBI Taxonomy" id="3218"/>
    <lineage>
        <taxon>Eukaryota</taxon>
        <taxon>Viridiplantae</taxon>
        <taxon>Streptophyta</taxon>
        <taxon>Embryophyta</taxon>
        <taxon>Bryophyta</taxon>
        <taxon>Bryophytina</taxon>
        <taxon>Bryopsida</taxon>
        <taxon>Funariidae</taxon>
        <taxon>Funariales</taxon>
        <taxon>Funariaceae</taxon>
        <taxon>Physcomitrium</taxon>
    </lineage>
</organism>
<dbReference type="EMBL" id="ABEU02000025">
    <property type="protein sequence ID" value="PNR27732.1"/>
    <property type="molecule type" value="Genomic_DNA"/>
</dbReference>
<dbReference type="AlphaFoldDB" id="A0A2K1IEM8"/>
<dbReference type="InterPro" id="IPR056650">
    <property type="entry name" value="DUF7748"/>
</dbReference>
<proteinExistence type="predicted"/>
<dbReference type="Pfam" id="PF24928">
    <property type="entry name" value="DUF7748"/>
    <property type="match status" value="1"/>
</dbReference>